<accession>A0AAP2GLC9</accession>
<dbReference type="InterPro" id="IPR011051">
    <property type="entry name" value="RmlC_Cupin_sf"/>
</dbReference>
<reference evidence="2 3" key="1">
    <citation type="submission" date="2021-05" db="EMBL/GenBank/DDBJ databases">
        <title>A Polyphasic approach of four new species of the genus Ohtaekwangia: Ohtaekwangia histidinii sp. nov., Ohtaekwangia cretensis sp. nov., Ohtaekwangia indiensis sp. nov., Ohtaekwangia reichenbachii sp. nov. from diverse environment.</title>
        <authorList>
            <person name="Octaviana S."/>
        </authorList>
    </citation>
    <scope>NUCLEOTIDE SEQUENCE [LARGE SCALE GENOMIC DNA]</scope>
    <source>
        <strain evidence="2 3">PWU4</strain>
    </source>
</reference>
<evidence type="ECO:0000259" key="1">
    <source>
        <dbReference type="Pfam" id="PF07883"/>
    </source>
</evidence>
<name>A0AAP2GLC9_9BACT</name>
<gene>
    <name evidence="2" type="ORF">KK083_02315</name>
</gene>
<dbReference type="EMBL" id="JAHESF010000002">
    <property type="protein sequence ID" value="MBT1695693.1"/>
    <property type="molecule type" value="Genomic_DNA"/>
</dbReference>
<organism evidence="2 3">
    <name type="scientific">Chryseosolibacter histidini</name>
    <dbReference type="NCBI Taxonomy" id="2782349"/>
    <lineage>
        <taxon>Bacteria</taxon>
        <taxon>Pseudomonadati</taxon>
        <taxon>Bacteroidota</taxon>
        <taxon>Cytophagia</taxon>
        <taxon>Cytophagales</taxon>
        <taxon>Chryseotaleaceae</taxon>
        <taxon>Chryseosolibacter</taxon>
    </lineage>
</organism>
<dbReference type="PANTHER" id="PTHR40112:SF1">
    <property type="entry name" value="H2HPP ISOMERASE"/>
    <property type="match status" value="1"/>
</dbReference>
<sequence>MPVLKRTETQPAEVRPGVERTIIHTQNLMTAVIDFKNGPWAEPDPYHHHVHEQVTYIAEGEILFLCEGEATQRLKAGDMFAVASDRPHTIQLLSKSARLIDSFNPVREDFLK</sequence>
<dbReference type="Pfam" id="PF07883">
    <property type="entry name" value="Cupin_2"/>
    <property type="match status" value="1"/>
</dbReference>
<dbReference type="InterPro" id="IPR014710">
    <property type="entry name" value="RmlC-like_jellyroll"/>
</dbReference>
<dbReference type="SUPFAM" id="SSF51182">
    <property type="entry name" value="RmlC-like cupins"/>
    <property type="match status" value="1"/>
</dbReference>
<dbReference type="Proteomes" id="UP001319200">
    <property type="component" value="Unassembled WGS sequence"/>
</dbReference>
<feature type="domain" description="Cupin type-2" evidence="1">
    <location>
        <begin position="44"/>
        <end position="100"/>
    </location>
</feature>
<dbReference type="InterPro" id="IPR052535">
    <property type="entry name" value="Bacilysin_H2HPP_isomerase"/>
</dbReference>
<protein>
    <submittedName>
        <fullName evidence="2">Cupin domain-containing protein</fullName>
    </submittedName>
</protein>
<evidence type="ECO:0000313" key="3">
    <source>
        <dbReference type="Proteomes" id="UP001319200"/>
    </source>
</evidence>
<dbReference type="RefSeq" id="WP_254160294.1">
    <property type="nucleotide sequence ID" value="NZ_JAHESF010000002.1"/>
</dbReference>
<dbReference type="PANTHER" id="PTHR40112">
    <property type="entry name" value="H2HPP ISOMERASE"/>
    <property type="match status" value="1"/>
</dbReference>
<evidence type="ECO:0000313" key="2">
    <source>
        <dbReference type="EMBL" id="MBT1695693.1"/>
    </source>
</evidence>
<dbReference type="InterPro" id="IPR013096">
    <property type="entry name" value="Cupin_2"/>
</dbReference>
<dbReference type="Gene3D" id="2.60.120.10">
    <property type="entry name" value="Jelly Rolls"/>
    <property type="match status" value="1"/>
</dbReference>
<dbReference type="CDD" id="cd02238">
    <property type="entry name" value="cupin_KdgF"/>
    <property type="match status" value="1"/>
</dbReference>
<dbReference type="AlphaFoldDB" id="A0AAP2GLC9"/>
<keyword evidence="3" id="KW-1185">Reference proteome</keyword>
<comment type="caution">
    <text evidence="2">The sequence shown here is derived from an EMBL/GenBank/DDBJ whole genome shotgun (WGS) entry which is preliminary data.</text>
</comment>
<proteinExistence type="predicted"/>